<sequence>MGANERSKLILDPHTRENSRWKSRLSAPMKDRDVYAARTQAGAGHGRGSWWSGTHRWASACACAAPFALCALLILGHVYGGHVMRQSGVDSATTTATATVGVDEVRAASSGRWSTWTRGRGASEANDPGESPAYAGGESTSHAVTAFDAGRTTGVALHGWLNLEEWFFSQGASHAVAADEREANGVCFPPMYPDAHALGFSWASEGDLVNKLVKAVGAKATVHSFNAHRAQYVTDEDLLEIASKGIELVRLPVSWSLFARDPASVPRGGERILVDPVYPDRLFVNMAGADLDAVVERIRNAGLKVLIDLHSMPGGAAKGTFNGVFPHPPMMFARKELRSTGLAIVRNFLGWFKNLPAESRAAVHGLQLLNEPGHMLPEQRTQVLDWLANAVDIYRQELVNEGLSASERVPFLYINLVETLGLNVADMAAWMRSQFTPRELKDWAVLDVHHYFAWSYTGCMGGSNAGCSFDCNEKPSVVAQRIGELSGEWAGSLRAAAQTYGVQNLAVSEWSLATFSDSSKSCSNRAMLDIMYEHQEQAYRGAGIQGFFWGWKMPHGGSHAKAWSLSDYLSQGERKEMHHEIVPHGYELDTVSETLSEGSTKADAERLIRAYGQFADEPAPTTGGANVSETTMPVSDVLKLLNAARESASIGDREVHFPSARVAPVVDSSEFKRATSELEKIIDVDEYAEDEEDATHEVFETPAPPKVVEHVDPVKPADELPAPVEEKAPVKTAKKTEKPKSNKKHESRHAERHADPSESVEAMLADIPLTNSHVDVLAV</sequence>
<keyword evidence="5" id="KW-1133">Transmembrane helix</keyword>
<evidence type="ECO:0000256" key="5">
    <source>
        <dbReference type="SAM" id="Phobius"/>
    </source>
</evidence>
<dbReference type="GO" id="GO:0009251">
    <property type="term" value="P:glucan catabolic process"/>
    <property type="evidence" value="ECO:0007669"/>
    <property type="project" value="TreeGrafter"/>
</dbReference>
<dbReference type="SUPFAM" id="SSF51445">
    <property type="entry name" value="(Trans)glycosidases"/>
    <property type="match status" value="1"/>
</dbReference>
<accession>A0A7S0PNH0</accession>
<feature type="domain" description="Glycoside hydrolase family 5" evidence="6">
    <location>
        <begin position="217"/>
        <end position="531"/>
    </location>
</feature>
<dbReference type="InterPro" id="IPR050386">
    <property type="entry name" value="Glycosyl_hydrolase_5"/>
</dbReference>
<protein>
    <recommendedName>
        <fullName evidence="6">Glycoside hydrolase family 5 domain-containing protein</fullName>
    </recommendedName>
</protein>
<dbReference type="InterPro" id="IPR017853">
    <property type="entry name" value="GH"/>
</dbReference>
<feature type="compositionally biased region" description="Basic and acidic residues" evidence="4">
    <location>
        <begin position="716"/>
        <end position="740"/>
    </location>
</feature>
<keyword evidence="5" id="KW-0812">Transmembrane</keyword>
<feature type="region of interest" description="Disordered" evidence="4">
    <location>
        <begin position="113"/>
        <end position="138"/>
    </location>
</feature>
<evidence type="ECO:0000256" key="4">
    <source>
        <dbReference type="SAM" id="MobiDB-lite"/>
    </source>
</evidence>
<dbReference type="PANTHER" id="PTHR31297:SF38">
    <property type="entry name" value="X8 DOMAIN-CONTAINING PROTEIN"/>
    <property type="match status" value="1"/>
</dbReference>
<organism evidence="7">
    <name type="scientific">Ostreococcus mediterraneus</name>
    <dbReference type="NCBI Taxonomy" id="1486918"/>
    <lineage>
        <taxon>Eukaryota</taxon>
        <taxon>Viridiplantae</taxon>
        <taxon>Chlorophyta</taxon>
        <taxon>Mamiellophyceae</taxon>
        <taxon>Mamiellales</taxon>
        <taxon>Bathycoccaceae</taxon>
        <taxon>Ostreococcus</taxon>
    </lineage>
</organism>
<reference evidence="7" key="1">
    <citation type="submission" date="2021-01" db="EMBL/GenBank/DDBJ databases">
        <authorList>
            <person name="Corre E."/>
            <person name="Pelletier E."/>
            <person name="Niang G."/>
            <person name="Scheremetjew M."/>
            <person name="Finn R."/>
            <person name="Kale V."/>
            <person name="Holt S."/>
            <person name="Cochrane G."/>
            <person name="Meng A."/>
            <person name="Brown T."/>
            <person name="Cohen L."/>
        </authorList>
    </citation>
    <scope>NUCLEOTIDE SEQUENCE</scope>
    <source>
        <strain evidence="7">Clade-D-RCC2572</strain>
    </source>
</reference>
<dbReference type="Pfam" id="PF00150">
    <property type="entry name" value="Cellulase"/>
    <property type="match status" value="1"/>
</dbReference>
<evidence type="ECO:0000256" key="1">
    <source>
        <dbReference type="ARBA" id="ARBA00005641"/>
    </source>
</evidence>
<dbReference type="GO" id="GO:0005576">
    <property type="term" value="C:extracellular region"/>
    <property type="evidence" value="ECO:0007669"/>
    <property type="project" value="TreeGrafter"/>
</dbReference>
<feature type="region of interest" description="Disordered" evidence="4">
    <location>
        <begin position="716"/>
        <end position="766"/>
    </location>
</feature>
<evidence type="ECO:0000313" key="7">
    <source>
        <dbReference type="EMBL" id="CAD8586175.1"/>
    </source>
</evidence>
<dbReference type="PANTHER" id="PTHR31297">
    <property type="entry name" value="GLUCAN ENDO-1,6-BETA-GLUCOSIDASE B"/>
    <property type="match status" value="1"/>
</dbReference>
<evidence type="ECO:0000256" key="2">
    <source>
        <dbReference type="ARBA" id="ARBA00022801"/>
    </source>
</evidence>
<dbReference type="GO" id="GO:0008422">
    <property type="term" value="F:beta-glucosidase activity"/>
    <property type="evidence" value="ECO:0007669"/>
    <property type="project" value="TreeGrafter"/>
</dbReference>
<keyword evidence="3" id="KW-0326">Glycosidase</keyword>
<dbReference type="Gene3D" id="3.20.20.80">
    <property type="entry name" value="Glycosidases"/>
    <property type="match status" value="1"/>
</dbReference>
<name>A0A7S0PNH0_9CHLO</name>
<evidence type="ECO:0000256" key="3">
    <source>
        <dbReference type="ARBA" id="ARBA00023295"/>
    </source>
</evidence>
<gene>
    <name evidence="7" type="ORF">OMED0929_LOCUS5812</name>
</gene>
<feature type="transmembrane region" description="Helical" evidence="5">
    <location>
        <begin position="57"/>
        <end position="79"/>
    </location>
</feature>
<comment type="similarity">
    <text evidence="1">Belongs to the glycosyl hydrolase 5 (cellulase A) family.</text>
</comment>
<dbReference type="AlphaFoldDB" id="A0A7S0PNH0"/>
<dbReference type="EMBL" id="HBEW01006872">
    <property type="protein sequence ID" value="CAD8586175.1"/>
    <property type="molecule type" value="Transcribed_RNA"/>
</dbReference>
<keyword evidence="5" id="KW-0472">Membrane</keyword>
<dbReference type="GO" id="GO:0009986">
    <property type="term" value="C:cell surface"/>
    <property type="evidence" value="ECO:0007669"/>
    <property type="project" value="TreeGrafter"/>
</dbReference>
<keyword evidence="2" id="KW-0378">Hydrolase</keyword>
<proteinExistence type="inferred from homology"/>
<evidence type="ECO:0000259" key="6">
    <source>
        <dbReference type="Pfam" id="PF00150"/>
    </source>
</evidence>
<dbReference type="InterPro" id="IPR001547">
    <property type="entry name" value="Glyco_hydro_5"/>
</dbReference>